<organism evidence="2 3">
    <name type="scientific">Fasciola hepatica</name>
    <name type="common">Liver fluke</name>
    <dbReference type="NCBI Taxonomy" id="6192"/>
    <lineage>
        <taxon>Eukaryota</taxon>
        <taxon>Metazoa</taxon>
        <taxon>Spiralia</taxon>
        <taxon>Lophotrochozoa</taxon>
        <taxon>Platyhelminthes</taxon>
        <taxon>Trematoda</taxon>
        <taxon>Digenea</taxon>
        <taxon>Plagiorchiida</taxon>
        <taxon>Echinostomata</taxon>
        <taxon>Echinostomatoidea</taxon>
        <taxon>Fasciolidae</taxon>
        <taxon>Fasciola</taxon>
    </lineage>
</organism>
<evidence type="ECO:0000313" key="3">
    <source>
        <dbReference type="Proteomes" id="UP000230066"/>
    </source>
</evidence>
<accession>A0A4E0R9P0</accession>
<dbReference type="PANTHER" id="PTHR23354">
    <property type="entry name" value="NUCLEOLAR PROTEIN 7/ESTROGEN RECEPTOR COACTIVATOR-RELATED"/>
    <property type="match status" value="1"/>
</dbReference>
<name>A0A4E0R9P0_FASHE</name>
<dbReference type="Pfam" id="PF00566">
    <property type="entry name" value="RabGAP-TBC"/>
    <property type="match status" value="1"/>
</dbReference>
<dbReference type="Gene3D" id="1.10.472.80">
    <property type="entry name" value="Ypt/Rab-GAP domain of gyp1p, domain 3"/>
    <property type="match status" value="1"/>
</dbReference>
<keyword evidence="3" id="KW-1185">Reference proteome</keyword>
<proteinExistence type="predicted"/>
<reference evidence="2" key="1">
    <citation type="submission" date="2019-03" db="EMBL/GenBank/DDBJ databases">
        <title>Improved annotation for the trematode Fasciola hepatica.</title>
        <authorList>
            <person name="Choi Y.-J."/>
            <person name="Martin J."/>
            <person name="Mitreva M."/>
        </authorList>
    </citation>
    <scope>NUCLEOTIDE SEQUENCE [LARGE SCALE GENOMIC DNA]</scope>
</reference>
<gene>
    <name evidence="2" type="ORF">D915_005585</name>
</gene>
<sequence>MAICRISPFSEYVKTNSVGADCNHSVDEVLQSEKLIDESIRIGGKQLKFTLRRLNLHPAHPVRKTLWLRLISAKYSISLPPDDTDLADFGPTTDVDSSISDLAGYELSDQLLLPTFLLNDVGKKRLRDILHQITRSNPELVYAPQLWPLLALFLHYHSAPVARACLLGLLRQPDLITQTKAAWIVHSLGLERLGMLGFVSKEARRITKLRLEQHPNEVRISLARWPVALWHLPFGYLVRLIDCFLLEGPKVFFRAGLLLWRFAARLEKSAGQTANDSFDLISAARNLNISSSAFIRKLFTIRNLGRESVKRSLEVARQSESSKTGDQSGLEDALIHPCKRAGYTTYASYLVGDDHSSPCTAGGSQAQSQHPSDCVTVSELATLITSIKDNKLSQLSKPVLLFSTNRDGTSLRTLYARAADALASASLLLVRTRSGRSVIGAFCTDRWQARSQSIYFGSGLSFLFRVKPGPLVIYPWIGPMKDGGKLSDPTDLFQYCTEHQLHVGGGRGTGSPGLSLDSQLNVGTSGPSPTFSSPCLITEVADMIERFGVQQDQGCSFAIGLVELIGFHDL</sequence>
<dbReference type="EMBL" id="JXXN02002125">
    <property type="protein sequence ID" value="THD23475.1"/>
    <property type="molecule type" value="Genomic_DNA"/>
</dbReference>
<dbReference type="Proteomes" id="UP000230066">
    <property type="component" value="Unassembled WGS sequence"/>
</dbReference>
<evidence type="ECO:0000313" key="2">
    <source>
        <dbReference type="EMBL" id="THD23475.1"/>
    </source>
</evidence>
<dbReference type="Pfam" id="PF07534">
    <property type="entry name" value="TLD"/>
    <property type="match status" value="1"/>
</dbReference>
<dbReference type="SMART" id="SM00584">
    <property type="entry name" value="TLDc"/>
    <property type="match status" value="1"/>
</dbReference>
<protein>
    <submittedName>
        <fullName evidence="2">Rab-gap/tbc</fullName>
    </submittedName>
</protein>
<dbReference type="AlphaFoldDB" id="A0A4E0R9P0"/>
<evidence type="ECO:0000259" key="1">
    <source>
        <dbReference type="PROSITE" id="PS51886"/>
    </source>
</evidence>
<comment type="caution">
    <text evidence="2">The sequence shown here is derived from an EMBL/GenBank/DDBJ whole genome shotgun (WGS) entry which is preliminary data.</text>
</comment>
<dbReference type="InterPro" id="IPR000195">
    <property type="entry name" value="Rab-GAP-TBC_dom"/>
</dbReference>
<dbReference type="InterPro" id="IPR006571">
    <property type="entry name" value="TLDc_dom"/>
</dbReference>
<dbReference type="PROSITE" id="PS51886">
    <property type="entry name" value="TLDC"/>
    <property type="match status" value="1"/>
</dbReference>
<feature type="domain" description="TLDc" evidence="1">
    <location>
        <begin position="374"/>
        <end position="568"/>
    </location>
</feature>